<dbReference type="InterPro" id="IPR053934">
    <property type="entry name" value="HTTM_dom"/>
</dbReference>
<keyword evidence="5" id="KW-1185">Reference proteome</keyword>
<keyword evidence="2" id="KW-1133">Transmembrane helix</keyword>
<organism evidence="4 5">
    <name type="scientific">Chondromyces apiculatus DSM 436</name>
    <dbReference type="NCBI Taxonomy" id="1192034"/>
    <lineage>
        <taxon>Bacteria</taxon>
        <taxon>Pseudomonadati</taxon>
        <taxon>Myxococcota</taxon>
        <taxon>Polyangia</taxon>
        <taxon>Polyangiales</taxon>
        <taxon>Polyangiaceae</taxon>
        <taxon>Chondromyces</taxon>
    </lineage>
</organism>
<feature type="domain" description="HTTM" evidence="3">
    <location>
        <begin position="23"/>
        <end position="206"/>
    </location>
</feature>
<feature type="transmembrane region" description="Helical" evidence="2">
    <location>
        <begin position="231"/>
        <end position="249"/>
    </location>
</feature>
<feature type="transmembrane region" description="Helical" evidence="2">
    <location>
        <begin position="270"/>
        <end position="290"/>
    </location>
</feature>
<dbReference type="Proteomes" id="UP000019678">
    <property type="component" value="Unassembled WGS sequence"/>
</dbReference>
<evidence type="ECO:0000313" key="4">
    <source>
        <dbReference type="EMBL" id="EYF07983.1"/>
    </source>
</evidence>
<gene>
    <name evidence="4" type="ORF">CAP_7005</name>
</gene>
<dbReference type="RefSeq" id="WP_044236776.1">
    <property type="nucleotide sequence ID" value="NZ_ASRX01000006.1"/>
</dbReference>
<evidence type="ECO:0000256" key="2">
    <source>
        <dbReference type="SAM" id="Phobius"/>
    </source>
</evidence>
<dbReference type="AlphaFoldDB" id="A0A017TFC0"/>
<keyword evidence="2" id="KW-0472">Membrane</keyword>
<accession>A0A017TFC0</accession>
<feature type="transmembrane region" description="Helical" evidence="2">
    <location>
        <begin position="21"/>
        <end position="45"/>
    </location>
</feature>
<proteinExistence type="predicted"/>
<dbReference type="EMBL" id="ASRX01000006">
    <property type="protein sequence ID" value="EYF07983.1"/>
    <property type="molecule type" value="Genomic_DNA"/>
</dbReference>
<evidence type="ECO:0000256" key="1">
    <source>
        <dbReference type="SAM" id="MobiDB-lite"/>
    </source>
</evidence>
<sequence>MKRIARLWAAWVRLLDRREPGDVMALFRITTGIVILSALGALVAYDILDVVWVDRKWGGYRALGSGPPLIALLGGPRPDVVWSVLIATMLLAVLLILGLGGRLTSFLCLQGYIALSRLNHNTSGSSDILVTNALWLLTLARSTATLSLDCRIRTGRFRSDEEISAFPRYLAILQLIAVYSTTGLQKVSVYWFPAGYYSALYYILQQPAWQRFDMAWAARIYPITQLATATTWMWEVSAPLLFLVFYCRYTRERGGRLRRWVNRFDLRKPWMLVGVMLHIGIFVAMDVGHFSTMTLCYYLCLWQPEELRAAWTWTKAKLTRRPPSPEPEAASLEGDPADAAPADTASALAPSALAPGRQR</sequence>
<dbReference type="Pfam" id="PF05090">
    <property type="entry name" value="HTTM"/>
    <property type="match status" value="1"/>
</dbReference>
<comment type="caution">
    <text evidence="4">The sequence shown here is derived from an EMBL/GenBank/DDBJ whole genome shotgun (WGS) entry which is preliminary data.</text>
</comment>
<name>A0A017TFC0_9BACT</name>
<evidence type="ECO:0000313" key="5">
    <source>
        <dbReference type="Proteomes" id="UP000019678"/>
    </source>
</evidence>
<keyword evidence="2" id="KW-0812">Transmembrane</keyword>
<protein>
    <recommendedName>
        <fullName evidence="3">HTTM domain-containing protein</fullName>
    </recommendedName>
</protein>
<evidence type="ECO:0000259" key="3">
    <source>
        <dbReference type="Pfam" id="PF05090"/>
    </source>
</evidence>
<feature type="compositionally biased region" description="Low complexity" evidence="1">
    <location>
        <begin position="327"/>
        <end position="359"/>
    </location>
</feature>
<feature type="region of interest" description="Disordered" evidence="1">
    <location>
        <begin position="318"/>
        <end position="359"/>
    </location>
</feature>
<reference evidence="4 5" key="1">
    <citation type="submission" date="2013-05" db="EMBL/GenBank/DDBJ databases">
        <title>Genome assembly of Chondromyces apiculatus DSM 436.</title>
        <authorList>
            <person name="Sharma G."/>
            <person name="Khatri I."/>
            <person name="Kaur C."/>
            <person name="Mayilraj S."/>
            <person name="Subramanian S."/>
        </authorList>
    </citation>
    <scope>NUCLEOTIDE SEQUENCE [LARGE SCALE GENOMIC DNA]</scope>
    <source>
        <strain evidence="4 5">DSM 436</strain>
    </source>
</reference>
<dbReference type="STRING" id="1192034.CAP_7005"/>
<feature type="transmembrane region" description="Helical" evidence="2">
    <location>
        <begin position="80"/>
        <end position="99"/>
    </location>
</feature>
<dbReference type="OrthoDB" id="5500571at2"/>
<dbReference type="eggNOG" id="ENOG5030T1G">
    <property type="taxonomic scope" value="Bacteria"/>
</dbReference>